<feature type="domain" description="Blue (type 1) copper" evidence="7">
    <location>
        <begin position="61"/>
        <end position="179"/>
    </location>
</feature>
<sequence>MNKLFKPVLLASVVLLAAACGGNNTEKGTNQDHSAHDHSTMSETPATSSTPSEATTVNNGAIEIESNDQMQFNKSEIKVKAGEKTTITLKHVGKMAKEVMGHNIVILKPGTDIPAFGLEANKSKDTEYIPASLASSVIAHSAVIGGGEQTSFDVTLEAGRYDFICSFPGHLAVMKGVIIAE</sequence>
<evidence type="ECO:0000256" key="4">
    <source>
        <dbReference type="ARBA" id="ARBA00023008"/>
    </source>
</evidence>
<dbReference type="InterPro" id="IPR008972">
    <property type="entry name" value="Cupredoxin"/>
</dbReference>
<reference evidence="9" key="1">
    <citation type="submission" date="2017-02" db="EMBL/GenBank/DDBJ databases">
        <authorList>
            <person name="Varghese N."/>
            <person name="Submissions S."/>
        </authorList>
    </citation>
    <scope>NUCLEOTIDE SEQUENCE [LARGE SCALE GENOMIC DNA]</scope>
    <source>
        <strain evidence="9">DSM 24091</strain>
    </source>
</reference>
<dbReference type="STRING" id="1513896.SAMN05660841_01825"/>
<protein>
    <submittedName>
        <fullName evidence="8">Azurin</fullName>
    </submittedName>
</protein>
<evidence type="ECO:0000256" key="6">
    <source>
        <dbReference type="SAM" id="SignalP"/>
    </source>
</evidence>
<keyword evidence="2" id="KW-0479">Metal-binding</keyword>
<name>A0A1T5D809_9SPHI</name>
<feature type="region of interest" description="Disordered" evidence="5">
    <location>
        <begin position="26"/>
        <end position="54"/>
    </location>
</feature>
<dbReference type="PANTHER" id="PTHR38439:SF2">
    <property type="entry name" value="OUTER MEMBRANE PROTEIN H.8"/>
    <property type="match status" value="1"/>
</dbReference>
<feature type="signal peptide" evidence="6">
    <location>
        <begin position="1"/>
        <end position="19"/>
    </location>
</feature>
<dbReference type="PROSITE" id="PS51257">
    <property type="entry name" value="PROKAR_LIPOPROTEIN"/>
    <property type="match status" value="1"/>
</dbReference>
<evidence type="ECO:0000259" key="7">
    <source>
        <dbReference type="Pfam" id="PF00127"/>
    </source>
</evidence>
<evidence type="ECO:0000313" key="9">
    <source>
        <dbReference type="Proteomes" id="UP000190150"/>
    </source>
</evidence>
<dbReference type="AlphaFoldDB" id="A0A1T5D809"/>
<dbReference type="InterPro" id="IPR014068">
    <property type="entry name" value="Azurin"/>
</dbReference>
<dbReference type="EMBL" id="FUZF01000006">
    <property type="protein sequence ID" value="SKB67834.1"/>
    <property type="molecule type" value="Genomic_DNA"/>
</dbReference>
<feature type="chain" id="PRO_5011961987" evidence="6">
    <location>
        <begin position="20"/>
        <end position="181"/>
    </location>
</feature>
<dbReference type="GO" id="GO:0005507">
    <property type="term" value="F:copper ion binding"/>
    <property type="evidence" value="ECO:0007669"/>
    <property type="project" value="InterPro"/>
</dbReference>
<dbReference type="PROSITE" id="PS00196">
    <property type="entry name" value="COPPER_BLUE"/>
    <property type="match status" value="1"/>
</dbReference>
<organism evidence="8 9">
    <name type="scientific">Sphingobacterium nematocida</name>
    <dbReference type="NCBI Taxonomy" id="1513896"/>
    <lineage>
        <taxon>Bacteria</taxon>
        <taxon>Pseudomonadati</taxon>
        <taxon>Bacteroidota</taxon>
        <taxon>Sphingobacteriia</taxon>
        <taxon>Sphingobacteriales</taxon>
        <taxon>Sphingobacteriaceae</taxon>
        <taxon>Sphingobacterium</taxon>
    </lineage>
</organism>
<dbReference type="Proteomes" id="UP000190150">
    <property type="component" value="Unassembled WGS sequence"/>
</dbReference>
<dbReference type="CDD" id="cd13922">
    <property type="entry name" value="Azurin"/>
    <property type="match status" value="1"/>
</dbReference>
<evidence type="ECO:0000256" key="5">
    <source>
        <dbReference type="SAM" id="MobiDB-lite"/>
    </source>
</evidence>
<dbReference type="InterPro" id="IPR000923">
    <property type="entry name" value="BlueCu_1"/>
</dbReference>
<feature type="compositionally biased region" description="Low complexity" evidence="5">
    <location>
        <begin position="41"/>
        <end position="54"/>
    </location>
</feature>
<dbReference type="Pfam" id="PF00127">
    <property type="entry name" value="Copper-bind"/>
    <property type="match status" value="1"/>
</dbReference>
<dbReference type="RefSeq" id="WP_079642777.1">
    <property type="nucleotide sequence ID" value="NZ_FUZF01000006.1"/>
</dbReference>
<gene>
    <name evidence="8" type="ORF">SAMN05660841_01825</name>
</gene>
<keyword evidence="6" id="KW-0732">Signal</keyword>
<dbReference type="GO" id="GO:0009055">
    <property type="term" value="F:electron transfer activity"/>
    <property type="evidence" value="ECO:0007669"/>
    <property type="project" value="InterPro"/>
</dbReference>
<keyword evidence="9" id="KW-1185">Reference proteome</keyword>
<evidence type="ECO:0000256" key="3">
    <source>
        <dbReference type="ARBA" id="ARBA00022982"/>
    </source>
</evidence>
<proteinExistence type="predicted"/>
<evidence type="ECO:0000256" key="2">
    <source>
        <dbReference type="ARBA" id="ARBA00022723"/>
    </source>
</evidence>
<dbReference type="Gene3D" id="2.60.40.420">
    <property type="entry name" value="Cupredoxins - blue copper proteins"/>
    <property type="match status" value="1"/>
</dbReference>
<feature type="compositionally biased region" description="Basic and acidic residues" evidence="5">
    <location>
        <begin position="29"/>
        <end position="40"/>
    </location>
</feature>
<dbReference type="OrthoDB" id="9808161at2"/>
<evidence type="ECO:0000313" key="8">
    <source>
        <dbReference type="EMBL" id="SKB67834.1"/>
    </source>
</evidence>
<dbReference type="InterPro" id="IPR050845">
    <property type="entry name" value="Cu-binding_ET"/>
</dbReference>
<keyword evidence="1" id="KW-0813">Transport</keyword>
<evidence type="ECO:0000256" key="1">
    <source>
        <dbReference type="ARBA" id="ARBA00022448"/>
    </source>
</evidence>
<keyword evidence="4" id="KW-0186">Copper</keyword>
<accession>A0A1T5D809</accession>
<keyword evidence="3" id="KW-0249">Electron transport</keyword>
<dbReference type="SUPFAM" id="SSF49503">
    <property type="entry name" value="Cupredoxins"/>
    <property type="match status" value="1"/>
</dbReference>
<dbReference type="InterPro" id="IPR028871">
    <property type="entry name" value="BlueCu_1_BS"/>
</dbReference>
<dbReference type="PANTHER" id="PTHR38439">
    <property type="entry name" value="AURACYANIN-B"/>
    <property type="match status" value="1"/>
</dbReference>